<dbReference type="SMART" id="SM00091">
    <property type="entry name" value="PAS"/>
    <property type="match status" value="1"/>
</dbReference>
<dbReference type="InterPro" id="IPR000014">
    <property type="entry name" value="PAS"/>
</dbReference>
<dbReference type="InterPro" id="IPR052155">
    <property type="entry name" value="Biofilm_reg_signaling"/>
</dbReference>
<keyword evidence="4" id="KW-0378">Hydrolase</keyword>
<dbReference type="InterPro" id="IPR043128">
    <property type="entry name" value="Rev_trsase/Diguanyl_cyclase"/>
</dbReference>
<dbReference type="InterPro" id="IPR029787">
    <property type="entry name" value="Nucleotide_cyclase"/>
</dbReference>
<dbReference type="CDD" id="cd01949">
    <property type="entry name" value="GGDEF"/>
    <property type="match status" value="1"/>
</dbReference>
<dbReference type="Gene3D" id="3.30.450.20">
    <property type="entry name" value="PAS domain"/>
    <property type="match status" value="1"/>
</dbReference>
<dbReference type="eggNOG" id="COG5001">
    <property type="taxonomic scope" value="Bacteria"/>
</dbReference>
<dbReference type="InterPro" id="IPR035919">
    <property type="entry name" value="EAL_sf"/>
</dbReference>
<dbReference type="SUPFAM" id="SSF55073">
    <property type="entry name" value="Nucleotide cyclase"/>
    <property type="match status" value="1"/>
</dbReference>
<accession>A0A1U9Z4B3</accession>
<dbReference type="EC" id="3.1.4.52" evidence="4"/>
<evidence type="ECO:0000259" key="1">
    <source>
        <dbReference type="PROSITE" id="PS50112"/>
    </source>
</evidence>
<dbReference type="OrthoDB" id="9814202at2"/>
<evidence type="ECO:0000259" key="3">
    <source>
        <dbReference type="PROSITE" id="PS50887"/>
    </source>
</evidence>
<dbReference type="AlphaFoldDB" id="A0A1U9Z4B3"/>
<organism evidence="4 5">
    <name type="scientific">Martelella mediterranea DSM 17316</name>
    <dbReference type="NCBI Taxonomy" id="1122214"/>
    <lineage>
        <taxon>Bacteria</taxon>
        <taxon>Pseudomonadati</taxon>
        <taxon>Pseudomonadota</taxon>
        <taxon>Alphaproteobacteria</taxon>
        <taxon>Hyphomicrobiales</taxon>
        <taxon>Aurantimonadaceae</taxon>
        <taxon>Martelella</taxon>
    </lineage>
</organism>
<dbReference type="RefSeq" id="WP_018064231.1">
    <property type="nucleotide sequence ID" value="NZ_AQWH01000006.1"/>
</dbReference>
<dbReference type="InterPro" id="IPR000160">
    <property type="entry name" value="GGDEF_dom"/>
</dbReference>
<dbReference type="PANTHER" id="PTHR44757">
    <property type="entry name" value="DIGUANYLATE CYCLASE DGCP"/>
    <property type="match status" value="1"/>
</dbReference>
<keyword evidence="5" id="KW-1185">Reference proteome</keyword>
<dbReference type="SMART" id="SM00052">
    <property type="entry name" value="EAL"/>
    <property type="match status" value="1"/>
</dbReference>
<dbReference type="SUPFAM" id="SSF141868">
    <property type="entry name" value="EAL domain-like"/>
    <property type="match status" value="1"/>
</dbReference>
<protein>
    <submittedName>
        <fullName evidence="4">Cyclic di-GMP phosphodiesterase Gmr</fullName>
        <ecNumber evidence="4">3.1.4.52</ecNumber>
    </submittedName>
</protein>
<reference evidence="4 5" key="1">
    <citation type="submission" date="2017-03" db="EMBL/GenBank/DDBJ databases">
        <title>Foreign affairs: Plasmid Transfer between Roseobacters and Rhizobia.</title>
        <authorList>
            <person name="Bartling P."/>
            <person name="Bunk B."/>
            <person name="Overmann J."/>
            <person name="Brinkmann H."/>
            <person name="Petersen J."/>
        </authorList>
    </citation>
    <scope>NUCLEOTIDE SEQUENCE [LARGE SCALE GENOMIC DNA]</scope>
    <source>
        <strain evidence="4 5">MACL11</strain>
    </source>
</reference>
<dbReference type="Pfam" id="PF00990">
    <property type="entry name" value="GGDEF"/>
    <property type="match status" value="1"/>
</dbReference>
<dbReference type="Pfam" id="PF00563">
    <property type="entry name" value="EAL"/>
    <property type="match status" value="1"/>
</dbReference>
<dbReference type="NCBIfam" id="TIGR00254">
    <property type="entry name" value="GGDEF"/>
    <property type="match status" value="1"/>
</dbReference>
<evidence type="ECO:0000313" key="4">
    <source>
        <dbReference type="EMBL" id="AQZ52553.1"/>
    </source>
</evidence>
<dbReference type="Pfam" id="PF08448">
    <property type="entry name" value="PAS_4"/>
    <property type="match status" value="1"/>
</dbReference>
<dbReference type="PROSITE" id="PS50883">
    <property type="entry name" value="EAL"/>
    <property type="match status" value="1"/>
</dbReference>
<dbReference type="SUPFAM" id="SSF55785">
    <property type="entry name" value="PYP-like sensor domain (PAS domain)"/>
    <property type="match status" value="1"/>
</dbReference>
<dbReference type="InterPro" id="IPR001633">
    <property type="entry name" value="EAL_dom"/>
</dbReference>
<dbReference type="STRING" id="1122214.Mame_03243"/>
<dbReference type="CDD" id="cd00130">
    <property type="entry name" value="PAS"/>
    <property type="match status" value="1"/>
</dbReference>
<dbReference type="PROSITE" id="PS50887">
    <property type="entry name" value="GGDEF"/>
    <property type="match status" value="1"/>
</dbReference>
<dbReference type="CDD" id="cd01948">
    <property type="entry name" value="EAL"/>
    <property type="match status" value="1"/>
</dbReference>
<dbReference type="InterPro" id="IPR035965">
    <property type="entry name" value="PAS-like_dom_sf"/>
</dbReference>
<evidence type="ECO:0000259" key="2">
    <source>
        <dbReference type="PROSITE" id="PS50883"/>
    </source>
</evidence>
<dbReference type="PANTHER" id="PTHR44757:SF2">
    <property type="entry name" value="BIOFILM ARCHITECTURE MAINTENANCE PROTEIN MBAA"/>
    <property type="match status" value="1"/>
</dbReference>
<feature type="domain" description="PAS" evidence="1">
    <location>
        <begin position="10"/>
        <end position="54"/>
    </location>
</feature>
<feature type="domain" description="EAL" evidence="2">
    <location>
        <begin position="310"/>
        <end position="560"/>
    </location>
</feature>
<proteinExistence type="predicted"/>
<dbReference type="EMBL" id="CP020330">
    <property type="protein sequence ID" value="AQZ52553.1"/>
    <property type="molecule type" value="Genomic_DNA"/>
</dbReference>
<dbReference type="KEGG" id="mmed:Mame_03243"/>
<dbReference type="Proteomes" id="UP000191135">
    <property type="component" value="Chromosome"/>
</dbReference>
<dbReference type="PROSITE" id="PS50112">
    <property type="entry name" value="PAS"/>
    <property type="match status" value="1"/>
</dbReference>
<dbReference type="GO" id="GO:0071111">
    <property type="term" value="F:cyclic-guanylate-specific phosphodiesterase activity"/>
    <property type="evidence" value="ECO:0007669"/>
    <property type="project" value="UniProtKB-EC"/>
</dbReference>
<dbReference type="Gene3D" id="3.30.70.270">
    <property type="match status" value="1"/>
</dbReference>
<gene>
    <name evidence="4" type="primary">gmr_2</name>
    <name evidence="4" type="ORF">Mame_03243</name>
</gene>
<evidence type="ECO:0000313" key="5">
    <source>
        <dbReference type="Proteomes" id="UP000191135"/>
    </source>
</evidence>
<dbReference type="InterPro" id="IPR013656">
    <property type="entry name" value="PAS_4"/>
</dbReference>
<name>A0A1U9Z4B3_9HYPH</name>
<dbReference type="NCBIfam" id="TIGR00229">
    <property type="entry name" value="sensory_box"/>
    <property type="match status" value="1"/>
</dbReference>
<feature type="domain" description="GGDEF" evidence="3">
    <location>
        <begin position="168"/>
        <end position="301"/>
    </location>
</feature>
<dbReference type="SMART" id="SM00267">
    <property type="entry name" value="GGDEF"/>
    <property type="match status" value="1"/>
</dbReference>
<dbReference type="Gene3D" id="3.20.20.450">
    <property type="entry name" value="EAL domain"/>
    <property type="match status" value="1"/>
</dbReference>
<sequence>MFSRSTIRATVDNLQAVLNAMPLPVIMKDRSHRVVVANDAACTFFGTPREALLGSLDEQLPEDQRAVFWKVDNQVFETGEPNENEEVVTDAKGDVHVIVTRKRLVELDTNDGREPFILAILSDVTKIREAEARAAYLAEHDPLTGLSNRNRLTDTLAEAVAASGRSQTKVGLLLLDLDGFKQVNDRYGHVAGDELLRVVARRLSGHVRSGDTVSRIGGDEFCVVQVGVQQPAGAFALAKRLIRAFEEPVLVGQTRVSVSASIGIALFPDDASGMDELYNNADMALYAVKRSGGGSYLRFDHFPEGQVWPEWDVEKELRAAITHGDISLAYQPLCDGMDSVVVGYEALARWTHPERGEISPDVFIPVAERTGIIRRLGAWIVERACRDAAMWPDHVRVSVNVSSTQLEDGHMAGTVRHALDVSGLAPRRLELEIKESALIGATEMVAQTFSQLKEIGVLLALDDFGAGTSSISSIQRMPFDRIKIDRSFVSNLDSDARSVAIIRAILAIGKELDLSVTAAGVEHESQRIALRHMGCPELQGFLLGRPEPLSRVNERAEQANEGKEAT</sequence>